<evidence type="ECO:0000256" key="2">
    <source>
        <dbReference type="ARBA" id="ARBA00022692"/>
    </source>
</evidence>
<keyword evidence="8" id="KW-1185">Reference proteome</keyword>
<dbReference type="GO" id="GO:0006811">
    <property type="term" value="P:monoatomic ion transport"/>
    <property type="evidence" value="ECO:0007669"/>
    <property type="project" value="InterPro"/>
</dbReference>
<dbReference type="eggNOG" id="ENOG502QW0U">
    <property type="taxonomic scope" value="Eukaryota"/>
</dbReference>
<feature type="transmembrane region" description="Helical" evidence="5">
    <location>
        <begin position="44"/>
        <end position="66"/>
    </location>
</feature>
<keyword evidence="2 5" id="KW-0812">Transmembrane</keyword>
<dbReference type="Pfam" id="PF06241">
    <property type="entry name" value="Castor_Poll_mid"/>
    <property type="match status" value="1"/>
</dbReference>
<dbReference type="Gramene" id="EFJ31200">
    <property type="protein sequence ID" value="EFJ31200"/>
    <property type="gene ID" value="SELMODRAFT_169248"/>
</dbReference>
<protein>
    <recommendedName>
        <fullName evidence="6">CASTOR/POLLUX/SYM8 ion channel conserved domain-containing protein</fullName>
    </recommendedName>
</protein>
<dbReference type="PANTHER" id="PTHR31563:SF13">
    <property type="entry name" value="ION CHANNEL POLLUX-LIKE 1-RELATED"/>
    <property type="match status" value="1"/>
</dbReference>
<accession>D8R9R7</accession>
<evidence type="ECO:0000256" key="4">
    <source>
        <dbReference type="ARBA" id="ARBA00023136"/>
    </source>
</evidence>
<feature type="transmembrane region" description="Helical" evidence="5">
    <location>
        <begin position="133"/>
        <end position="153"/>
    </location>
</feature>
<evidence type="ECO:0000256" key="3">
    <source>
        <dbReference type="ARBA" id="ARBA00022989"/>
    </source>
</evidence>
<dbReference type="InParanoid" id="D8R9R7"/>
<dbReference type="HOGENOM" id="CLU_011206_0_0_1"/>
<dbReference type="KEGG" id="smo:SELMODRAFT_169248"/>
<evidence type="ECO:0000259" key="6">
    <source>
        <dbReference type="Pfam" id="PF06241"/>
    </source>
</evidence>
<evidence type="ECO:0000313" key="8">
    <source>
        <dbReference type="Proteomes" id="UP000001514"/>
    </source>
</evidence>
<proteinExistence type="predicted"/>
<evidence type="ECO:0000256" key="1">
    <source>
        <dbReference type="ARBA" id="ARBA00004141"/>
    </source>
</evidence>
<evidence type="ECO:0000313" key="7">
    <source>
        <dbReference type="EMBL" id="EFJ31200.1"/>
    </source>
</evidence>
<dbReference type="PANTHER" id="PTHR31563">
    <property type="entry name" value="ION CHANNEL POLLUX-RELATED"/>
    <property type="match status" value="1"/>
</dbReference>
<dbReference type="InterPro" id="IPR044849">
    <property type="entry name" value="CASTOR/POLLUX/SYM8-like"/>
</dbReference>
<keyword evidence="3 5" id="KW-1133">Transmembrane helix</keyword>
<dbReference type="Proteomes" id="UP000001514">
    <property type="component" value="Unassembled WGS sequence"/>
</dbReference>
<dbReference type="GO" id="GO:0016020">
    <property type="term" value="C:membrane"/>
    <property type="evidence" value="ECO:0007669"/>
    <property type="project" value="UniProtKB-SubCell"/>
</dbReference>
<dbReference type="Gene3D" id="3.40.50.720">
    <property type="entry name" value="NAD(P)-binding Rossmann-like Domain"/>
    <property type="match status" value="1"/>
</dbReference>
<organism evidence="8">
    <name type="scientific">Selaginella moellendorffii</name>
    <name type="common">Spikemoss</name>
    <dbReference type="NCBI Taxonomy" id="88036"/>
    <lineage>
        <taxon>Eukaryota</taxon>
        <taxon>Viridiplantae</taxon>
        <taxon>Streptophyta</taxon>
        <taxon>Embryophyta</taxon>
        <taxon>Tracheophyta</taxon>
        <taxon>Lycopodiopsida</taxon>
        <taxon>Selaginellales</taxon>
        <taxon>Selaginellaceae</taxon>
        <taxon>Selaginella</taxon>
    </lineage>
</organism>
<dbReference type="SUPFAM" id="SSF81324">
    <property type="entry name" value="Voltage-gated potassium channels"/>
    <property type="match status" value="1"/>
</dbReference>
<reference evidence="7 8" key="1">
    <citation type="journal article" date="2011" name="Science">
        <title>The Selaginella genome identifies genetic changes associated with the evolution of vascular plants.</title>
        <authorList>
            <person name="Banks J.A."/>
            <person name="Nishiyama T."/>
            <person name="Hasebe M."/>
            <person name="Bowman J.L."/>
            <person name="Gribskov M."/>
            <person name="dePamphilis C."/>
            <person name="Albert V.A."/>
            <person name="Aono N."/>
            <person name="Aoyama T."/>
            <person name="Ambrose B.A."/>
            <person name="Ashton N.W."/>
            <person name="Axtell M.J."/>
            <person name="Barker E."/>
            <person name="Barker M.S."/>
            <person name="Bennetzen J.L."/>
            <person name="Bonawitz N.D."/>
            <person name="Chapple C."/>
            <person name="Cheng C."/>
            <person name="Correa L.G."/>
            <person name="Dacre M."/>
            <person name="DeBarry J."/>
            <person name="Dreyer I."/>
            <person name="Elias M."/>
            <person name="Engstrom E.M."/>
            <person name="Estelle M."/>
            <person name="Feng L."/>
            <person name="Finet C."/>
            <person name="Floyd S.K."/>
            <person name="Frommer W.B."/>
            <person name="Fujita T."/>
            <person name="Gramzow L."/>
            <person name="Gutensohn M."/>
            <person name="Harholt J."/>
            <person name="Hattori M."/>
            <person name="Heyl A."/>
            <person name="Hirai T."/>
            <person name="Hiwatashi Y."/>
            <person name="Ishikawa M."/>
            <person name="Iwata M."/>
            <person name="Karol K.G."/>
            <person name="Koehler B."/>
            <person name="Kolukisaoglu U."/>
            <person name="Kubo M."/>
            <person name="Kurata T."/>
            <person name="Lalonde S."/>
            <person name="Li K."/>
            <person name="Li Y."/>
            <person name="Litt A."/>
            <person name="Lyons E."/>
            <person name="Manning G."/>
            <person name="Maruyama T."/>
            <person name="Michael T.P."/>
            <person name="Mikami K."/>
            <person name="Miyazaki S."/>
            <person name="Morinaga S."/>
            <person name="Murata T."/>
            <person name="Mueller-Roeber B."/>
            <person name="Nelson D.R."/>
            <person name="Obara M."/>
            <person name="Oguri Y."/>
            <person name="Olmstead R.G."/>
            <person name="Onodera N."/>
            <person name="Petersen B.L."/>
            <person name="Pils B."/>
            <person name="Prigge M."/>
            <person name="Rensing S.A."/>
            <person name="Riano-Pachon D.M."/>
            <person name="Roberts A.W."/>
            <person name="Sato Y."/>
            <person name="Scheller H.V."/>
            <person name="Schulz B."/>
            <person name="Schulz C."/>
            <person name="Shakirov E.V."/>
            <person name="Shibagaki N."/>
            <person name="Shinohara N."/>
            <person name="Shippen D.E."/>
            <person name="Soerensen I."/>
            <person name="Sotooka R."/>
            <person name="Sugimoto N."/>
            <person name="Sugita M."/>
            <person name="Sumikawa N."/>
            <person name="Tanurdzic M."/>
            <person name="Theissen G."/>
            <person name="Ulvskov P."/>
            <person name="Wakazuki S."/>
            <person name="Weng J.K."/>
            <person name="Willats W.W."/>
            <person name="Wipf D."/>
            <person name="Wolf P.G."/>
            <person name="Yang L."/>
            <person name="Zimmer A.D."/>
            <person name="Zhu Q."/>
            <person name="Mitros T."/>
            <person name="Hellsten U."/>
            <person name="Loque D."/>
            <person name="Otillar R."/>
            <person name="Salamov A."/>
            <person name="Schmutz J."/>
            <person name="Shapiro H."/>
            <person name="Lindquist E."/>
            <person name="Lucas S."/>
            <person name="Rokhsar D."/>
            <person name="Grigoriev I.V."/>
        </authorList>
    </citation>
    <scope>NUCLEOTIDE SEQUENCE [LARGE SCALE GENOMIC DNA]</scope>
</reference>
<gene>
    <name evidence="7" type="ORF">SELMODRAFT_169248</name>
</gene>
<feature type="transmembrane region" description="Helical" evidence="5">
    <location>
        <begin position="185"/>
        <end position="205"/>
    </location>
</feature>
<dbReference type="InterPro" id="IPR010420">
    <property type="entry name" value="CASTOR/POLLUX/SYM8_dom"/>
</dbReference>
<dbReference type="OMA" id="HISSYGC"/>
<dbReference type="FunCoup" id="D8R9R7">
    <property type="interactions" value="495"/>
</dbReference>
<name>D8R9R7_SELML</name>
<comment type="subcellular location">
    <subcellularLocation>
        <location evidence="1">Membrane</location>
        <topology evidence="1">Multi-pass membrane protein</topology>
    </subcellularLocation>
</comment>
<feature type="domain" description="CASTOR/POLLUX/SYM8 ion channel conserved" evidence="6">
    <location>
        <begin position="380"/>
        <end position="472"/>
    </location>
</feature>
<dbReference type="AlphaFoldDB" id="D8R9R7"/>
<sequence>MRKKARALKGDLTTLRTANHHRRPLTRVCIVFDFSRSDQFHSTFPSFVSQTVTIGLIAVSATLYLWNLKALIAHILKRVCVEALSRSSLNRFASISLSALSNHRREFVANLRWSIAHLSYLLDVVLERHPTSYLVILGTTCAVLIFIGGFAFYHLRTRKQTLGDAFWEAWACLCNSSTHLKEQTVVERATGLLLAIGGLMFYSLLTSTLTAQFKSRMEILREGALFEVMEVGHTVVCGTNNHLSTLLKQLNKAQDLAIKNKTATSRKKTVVLLSEKMKKSNTLFSGSYFVNSSHSCPLFCSGKLNKTSTFQTVGASRASRIIFLARKTDSYEADADVVLSVLALQPLREEKSVQVIAEVSKEGTAQLLQSLAGQNITTVQDLSSKLLVQCSRQNGLIDVYHELLDHGRQVIILRHYPSLAGYKYRDVRHSFQEGIVCGIIRDGAIDFHPKDGLALESTDRLIIISHKNSSEEVSILPATAPAFNMASVARRSLKPLSKVSRASFPIITVCISKHISSYGCIPKKEYILILGWRPSMKDIVAEYDDYVGPGSELLILAQEPLKKRQLVTSPLKNIRVTQKIGNPLNETDLASAISEVEACKSSTDALSIVVIIDDKWQQESISKSDKQSIYALLLAESVCIHLKVKVASLVAELVDTKLGKQVVKSHDTLTFIGTSELIGLVTAQVAENTELNDIWTELLNPWGNEIYVKDIALYMKSGEAPTFQELADRAVFRDEVAIGYRMHNSTVINPASKDVPLCFSRGDSLVVISEFEYGNYQGN</sequence>
<keyword evidence="4 5" id="KW-0472">Membrane</keyword>
<evidence type="ECO:0000256" key="5">
    <source>
        <dbReference type="SAM" id="Phobius"/>
    </source>
</evidence>
<dbReference type="EMBL" id="GL377574">
    <property type="protein sequence ID" value="EFJ31200.1"/>
    <property type="molecule type" value="Genomic_DNA"/>
</dbReference>